<feature type="transmembrane region" description="Helical" evidence="1">
    <location>
        <begin position="42"/>
        <end position="61"/>
    </location>
</feature>
<evidence type="ECO:0000256" key="1">
    <source>
        <dbReference type="SAM" id="Phobius"/>
    </source>
</evidence>
<keyword evidence="1" id="KW-0472">Membrane</keyword>
<dbReference type="Proteomes" id="UP000824193">
    <property type="component" value="Unassembled WGS sequence"/>
</dbReference>
<feature type="transmembrane region" description="Helical" evidence="1">
    <location>
        <begin position="151"/>
        <end position="174"/>
    </location>
</feature>
<comment type="caution">
    <text evidence="2">The sequence shown here is derived from an EMBL/GenBank/DDBJ whole genome shotgun (WGS) entry which is preliminary data.</text>
</comment>
<evidence type="ECO:0008006" key="4">
    <source>
        <dbReference type="Google" id="ProtNLM"/>
    </source>
</evidence>
<reference evidence="2" key="1">
    <citation type="journal article" date="2021" name="PeerJ">
        <title>Extensive microbial diversity within the chicken gut microbiome revealed by metagenomics and culture.</title>
        <authorList>
            <person name="Gilroy R."/>
            <person name="Ravi A."/>
            <person name="Getino M."/>
            <person name="Pursley I."/>
            <person name="Horton D.L."/>
            <person name="Alikhan N.F."/>
            <person name="Baker D."/>
            <person name="Gharbi K."/>
            <person name="Hall N."/>
            <person name="Watson M."/>
            <person name="Adriaenssens E.M."/>
            <person name="Foster-Nyarko E."/>
            <person name="Jarju S."/>
            <person name="Secka A."/>
            <person name="Antonio M."/>
            <person name="Oren A."/>
            <person name="Chaudhuri R.R."/>
            <person name="La Ragione R."/>
            <person name="Hildebrand F."/>
            <person name="Pallen M.J."/>
        </authorList>
    </citation>
    <scope>NUCLEOTIDE SEQUENCE</scope>
    <source>
        <strain evidence="2">2239</strain>
    </source>
</reference>
<feature type="transmembrane region" description="Helical" evidence="1">
    <location>
        <begin position="67"/>
        <end position="87"/>
    </location>
</feature>
<keyword evidence="1" id="KW-1133">Transmembrane helix</keyword>
<dbReference type="AlphaFoldDB" id="A0A9D1V2C2"/>
<reference evidence="2" key="2">
    <citation type="submission" date="2021-04" db="EMBL/GenBank/DDBJ databases">
        <authorList>
            <person name="Gilroy R."/>
        </authorList>
    </citation>
    <scope>NUCLEOTIDE SEQUENCE</scope>
    <source>
        <strain evidence="2">2239</strain>
    </source>
</reference>
<evidence type="ECO:0000313" key="3">
    <source>
        <dbReference type="Proteomes" id="UP000824193"/>
    </source>
</evidence>
<dbReference type="EMBL" id="DXFW01000004">
    <property type="protein sequence ID" value="HIX04836.1"/>
    <property type="molecule type" value="Genomic_DNA"/>
</dbReference>
<keyword evidence="1" id="KW-0812">Transmembrane</keyword>
<accession>A0A9D1V2C2</accession>
<sequence>MGFFNRNFDRPGPGVAKDAPRKTGAARFFEVLGRDWGSFFKASLLCLLGYIPWTLLVGIGVLGQNLLFTLAGGLVGGVIAGPGLAGMHDTVLRSLRDEPGYWWHVYKRAFKNNWRASMAPGALLGVLTAGQLFMFWCLIMGLLSLDLVASALMALNLLLTGMCLPFVFGQLVLMDLGFIPLLKNSLFLALSNALWALLMAVVQIAYWLAMLLMFPVSVLALVLLGFVPVTVFCQQIAYRIMDKVFGLEEKFRKRREAELEEEPQE</sequence>
<proteinExistence type="predicted"/>
<evidence type="ECO:0000313" key="2">
    <source>
        <dbReference type="EMBL" id="HIX04836.1"/>
    </source>
</evidence>
<feature type="transmembrane region" description="Helical" evidence="1">
    <location>
        <begin position="186"/>
        <end position="206"/>
    </location>
</feature>
<organism evidence="2 3">
    <name type="scientific">Candidatus Allofournierella pullicola</name>
    <dbReference type="NCBI Taxonomy" id="2838596"/>
    <lineage>
        <taxon>Bacteria</taxon>
        <taxon>Bacillati</taxon>
        <taxon>Bacillota</taxon>
        <taxon>Clostridia</taxon>
        <taxon>Eubacteriales</taxon>
        <taxon>Oscillospiraceae</taxon>
        <taxon>Allofournierella</taxon>
    </lineage>
</organism>
<protein>
    <recommendedName>
        <fullName evidence="4">DUF624 domain-containing protein</fullName>
    </recommendedName>
</protein>
<feature type="transmembrane region" description="Helical" evidence="1">
    <location>
        <begin position="212"/>
        <end position="233"/>
    </location>
</feature>
<gene>
    <name evidence="2" type="ORF">H9865_01810</name>
</gene>
<feature type="transmembrane region" description="Helical" evidence="1">
    <location>
        <begin position="121"/>
        <end position="145"/>
    </location>
</feature>
<name>A0A9D1V2C2_9FIRM</name>